<evidence type="ECO:0000256" key="4">
    <source>
        <dbReference type="PROSITE-ProRule" id="PRU00409"/>
    </source>
</evidence>
<dbReference type="PANTHER" id="PTHR43585:SF2">
    <property type="entry name" value="ATP-GRASP ENZYME FSQD"/>
    <property type="match status" value="1"/>
</dbReference>
<evidence type="ECO:0000256" key="2">
    <source>
        <dbReference type="ARBA" id="ARBA00022741"/>
    </source>
</evidence>
<gene>
    <name evidence="6" type="ORF">DAERI_020321</name>
</gene>
<evidence type="ECO:0000256" key="3">
    <source>
        <dbReference type="ARBA" id="ARBA00022840"/>
    </source>
</evidence>
<dbReference type="Gene3D" id="3.30.1490.20">
    <property type="entry name" value="ATP-grasp fold, A domain"/>
    <property type="match status" value="1"/>
</dbReference>
<keyword evidence="1" id="KW-0436">Ligase</keyword>
<dbReference type="EMBL" id="BFAG01000002">
    <property type="protein sequence ID" value="GBF04724.1"/>
    <property type="molecule type" value="Genomic_DNA"/>
</dbReference>
<dbReference type="GO" id="GO:0016874">
    <property type="term" value="F:ligase activity"/>
    <property type="evidence" value="ECO:0007669"/>
    <property type="project" value="UniProtKB-KW"/>
</dbReference>
<dbReference type="InterPro" id="IPR052032">
    <property type="entry name" value="ATP-dep_AA_Ligase"/>
</dbReference>
<evidence type="ECO:0000259" key="5">
    <source>
        <dbReference type="PROSITE" id="PS50975"/>
    </source>
</evidence>
<dbReference type="InterPro" id="IPR011761">
    <property type="entry name" value="ATP-grasp"/>
</dbReference>
<protein>
    <submittedName>
        <fullName evidence="6">Biotin carboxylase-like protein</fullName>
    </submittedName>
</protein>
<keyword evidence="7" id="KW-1185">Reference proteome</keyword>
<dbReference type="InterPro" id="IPR013815">
    <property type="entry name" value="ATP_grasp_subdomain_1"/>
</dbReference>
<dbReference type="Proteomes" id="UP000236569">
    <property type="component" value="Unassembled WGS sequence"/>
</dbReference>
<evidence type="ECO:0000313" key="6">
    <source>
        <dbReference type="EMBL" id="GBF04724.1"/>
    </source>
</evidence>
<evidence type="ECO:0000313" key="7">
    <source>
        <dbReference type="Proteomes" id="UP000236569"/>
    </source>
</evidence>
<dbReference type="Gene3D" id="3.30.470.20">
    <property type="entry name" value="ATP-grasp fold, B domain"/>
    <property type="match status" value="1"/>
</dbReference>
<dbReference type="PROSITE" id="PS50975">
    <property type="entry name" value="ATP_GRASP"/>
    <property type="match status" value="1"/>
</dbReference>
<dbReference type="PANTHER" id="PTHR43585">
    <property type="entry name" value="FUMIPYRROLE BIOSYNTHESIS PROTEIN C"/>
    <property type="match status" value="1"/>
</dbReference>
<dbReference type="RefSeq" id="WP_103128190.1">
    <property type="nucleotide sequence ID" value="NZ_BFAG01000002.1"/>
</dbReference>
<proteinExistence type="predicted"/>
<evidence type="ECO:0000256" key="1">
    <source>
        <dbReference type="ARBA" id="ARBA00022598"/>
    </source>
</evidence>
<dbReference type="SUPFAM" id="SSF56059">
    <property type="entry name" value="Glutathione synthetase ATP-binding domain-like"/>
    <property type="match status" value="1"/>
</dbReference>
<keyword evidence="3 4" id="KW-0067">ATP-binding</keyword>
<keyword evidence="2 4" id="KW-0547">Nucleotide-binding</keyword>
<reference evidence="7" key="1">
    <citation type="submission" date="2018-01" db="EMBL/GenBank/DDBJ databases">
        <title>Draft Genome Sequence of the Radioresistant Bacterium Deinococcus aerius TR0125, Isolated from the Higher Atmosphere above Japan.</title>
        <authorList>
            <person name="Satoh K."/>
            <person name="Arai H."/>
            <person name="Sanzen T."/>
            <person name="Kawaguchi Y."/>
            <person name="Hayashi H."/>
            <person name="Yokobori S."/>
            <person name="Yamagishi A."/>
            <person name="Oono Y."/>
            <person name="Narumi I."/>
        </authorList>
    </citation>
    <scope>NUCLEOTIDE SEQUENCE [LARGE SCALE GENOMIC DNA]</scope>
    <source>
        <strain evidence="7">TR0125</strain>
    </source>
</reference>
<organism evidence="6 7">
    <name type="scientific">Deinococcus aerius</name>
    <dbReference type="NCBI Taxonomy" id="200253"/>
    <lineage>
        <taxon>Bacteria</taxon>
        <taxon>Thermotogati</taxon>
        <taxon>Deinococcota</taxon>
        <taxon>Deinococci</taxon>
        <taxon>Deinococcales</taxon>
        <taxon>Deinococcaceae</taxon>
        <taxon>Deinococcus</taxon>
    </lineage>
</organism>
<dbReference type="Pfam" id="PF13535">
    <property type="entry name" value="ATP-grasp_4"/>
    <property type="match status" value="1"/>
</dbReference>
<name>A0A2I9CSR3_9DEIO</name>
<feature type="domain" description="ATP-grasp" evidence="5">
    <location>
        <begin position="110"/>
        <end position="307"/>
    </location>
</feature>
<dbReference type="GO" id="GO:0005524">
    <property type="term" value="F:ATP binding"/>
    <property type="evidence" value="ECO:0007669"/>
    <property type="project" value="UniProtKB-UniRule"/>
</dbReference>
<comment type="caution">
    <text evidence="6">The sequence shown here is derived from an EMBL/GenBank/DDBJ whole genome shotgun (WGS) entry which is preliminary data.</text>
</comment>
<sequence length="407" mass="44194">MTRPRLLVLGGRAGLIRACARLGVFVTAYSVEPGQAVLAPGQAGRVVEGESLSNAERIAYNLLRYDERSFDGVTTGYEEGIFSAAVLQALYGTARREVLATAVAFRDKREQKLRLGGCVEHAAIWLLPALHAAALPREARYPLVVKPADGVATAHTYVVHDDEELDEVARRVRDAGIDARGTFVVESFVDGEEWHVNGWTSGGRLQWFSASRYRAPLIRTKDGVVVSSVTLRPADHPDTFARLHEFTARALSGLDLSDGVFHLECFWRGDAFVFSECAARIGGGYVAETIRHMFGVDLYEVAVRLALGEHVAAPDVAQASASHGYLQLPAPDEPVTYVPTVADLLALPGVVEAEYDFRSGNVRPDVRRNSSARAGKVVVHADGERELEQALDAVLAYARSPHPVADV</sequence>
<dbReference type="AlphaFoldDB" id="A0A2I9CSR3"/>
<dbReference type="GO" id="GO:0046872">
    <property type="term" value="F:metal ion binding"/>
    <property type="evidence" value="ECO:0007669"/>
    <property type="project" value="InterPro"/>
</dbReference>
<dbReference type="OrthoDB" id="9803907at2"/>
<accession>A0A2I9CSR3</accession>